<protein>
    <recommendedName>
        <fullName evidence="8">WHEP-TRS domain-containing protein</fullName>
    </recommendedName>
</protein>
<evidence type="ECO:0000256" key="7">
    <source>
        <dbReference type="SAM" id="MobiDB-lite"/>
    </source>
</evidence>
<dbReference type="Gene3D" id="1.10.287.10">
    <property type="entry name" value="S15/NS1, RNA-binding"/>
    <property type="match status" value="1"/>
</dbReference>
<evidence type="ECO:0000256" key="5">
    <source>
        <dbReference type="ARBA" id="ARBA00022917"/>
    </source>
</evidence>
<keyword evidence="4" id="KW-0067">ATP-binding</keyword>
<evidence type="ECO:0000313" key="10">
    <source>
        <dbReference type="Proteomes" id="UP000558488"/>
    </source>
</evidence>
<keyword evidence="1" id="KW-0597">Phosphoprotein</keyword>
<dbReference type="FunFam" id="1.10.287.10:FF:000006">
    <property type="entry name" value="Bifunctional glutamate/proline--tRNA ligase"/>
    <property type="match status" value="1"/>
</dbReference>
<dbReference type="InterPro" id="IPR009068">
    <property type="entry name" value="uS15_NS1_RNA-bd_sf"/>
</dbReference>
<dbReference type="AlphaFoldDB" id="A0A7J7SG51"/>
<keyword evidence="5" id="KW-0648">Protein biosynthesis</keyword>
<accession>A0A7J7SG51</accession>
<dbReference type="Pfam" id="PF00458">
    <property type="entry name" value="WHEP-TRS"/>
    <property type="match status" value="1"/>
</dbReference>
<keyword evidence="10" id="KW-1185">Reference proteome</keyword>
<dbReference type="SMART" id="SM00991">
    <property type="entry name" value="WHEP-TRS"/>
    <property type="match status" value="1"/>
</dbReference>
<feature type="region of interest" description="Disordered" evidence="7">
    <location>
        <begin position="56"/>
        <end position="86"/>
    </location>
</feature>
<evidence type="ECO:0000256" key="4">
    <source>
        <dbReference type="ARBA" id="ARBA00022840"/>
    </source>
</evidence>
<dbReference type="SUPFAM" id="SSF47060">
    <property type="entry name" value="S15/NS1 RNA-binding domain"/>
    <property type="match status" value="1"/>
</dbReference>
<evidence type="ECO:0000256" key="2">
    <source>
        <dbReference type="ARBA" id="ARBA00022598"/>
    </source>
</evidence>
<proteinExistence type="predicted"/>
<evidence type="ECO:0000313" key="9">
    <source>
        <dbReference type="EMBL" id="KAF6287314.1"/>
    </source>
</evidence>
<dbReference type="EMBL" id="JACAGB010000041">
    <property type="protein sequence ID" value="KAF6287314.1"/>
    <property type="molecule type" value="Genomic_DNA"/>
</dbReference>
<evidence type="ECO:0000256" key="6">
    <source>
        <dbReference type="ARBA" id="ARBA00023146"/>
    </source>
</evidence>
<keyword evidence="6" id="KW-0030">Aminoacyl-tRNA synthetase</keyword>
<dbReference type="GO" id="GO:0005524">
    <property type="term" value="F:ATP binding"/>
    <property type="evidence" value="ECO:0007669"/>
    <property type="project" value="UniProtKB-KW"/>
</dbReference>
<evidence type="ECO:0000256" key="3">
    <source>
        <dbReference type="ARBA" id="ARBA00022741"/>
    </source>
</evidence>
<dbReference type="GO" id="GO:0004812">
    <property type="term" value="F:aminoacyl-tRNA ligase activity"/>
    <property type="evidence" value="ECO:0007669"/>
    <property type="project" value="UniProtKB-KW"/>
</dbReference>
<name>A0A7J7SG51_PIPKU</name>
<feature type="domain" description="WHEP-TRS" evidence="8">
    <location>
        <begin position="9"/>
        <end position="65"/>
    </location>
</feature>
<comment type="caution">
    <text evidence="9">The sequence shown here is derived from an EMBL/GenBank/DDBJ whole genome shotgun (WGS) entry which is preliminary data.</text>
</comment>
<evidence type="ECO:0000259" key="8">
    <source>
        <dbReference type="PROSITE" id="PS51185"/>
    </source>
</evidence>
<sequence length="110" mass="12038">MADEQAGASPLELFNSIAAQGERVRALKAGQAAKDELDSAVQKLLSLKMSYKAAMGEDYKPDCPPNNPAPAGERGPAATEAEEDFVDPWTVTDEIVKEFMTPRKLFYDFQ</sequence>
<keyword evidence="3" id="KW-0547">Nucleotide-binding</keyword>
<gene>
    <name evidence="9" type="ORF">mPipKuh1_018731</name>
</gene>
<evidence type="ECO:0000256" key="1">
    <source>
        <dbReference type="ARBA" id="ARBA00022553"/>
    </source>
</evidence>
<dbReference type="InterPro" id="IPR000738">
    <property type="entry name" value="WHEP-TRS_dom"/>
</dbReference>
<dbReference type="GO" id="GO:0006418">
    <property type="term" value="P:tRNA aminoacylation for protein translation"/>
    <property type="evidence" value="ECO:0007669"/>
    <property type="project" value="InterPro"/>
</dbReference>
<dbReference type="Proteomes" id="UP000558488">
    <property type="component" value="Unassembled WGS sequence"/>
</dbReference>
<dbReference type="PROSITE" id="PS51185">
    <property type="entry name" value="WHEP_TRS_2"/>
    <property type="match status" value="1"/>
</dbReference>
<keyword evidence="2" id="KW-0436">Ligase</keyword>
<reference evidence="9 10" key="1">
    <citation type="journal article" date="2020" name="Nature">
        <title>Six reference-quality genomes reveal evolution of bat adaptations.</title>
        <authorList>
            <person name="Jebb D."/>
            <person name="Huang Z."/>
            <person name="Pippel M."/>
            <person name="Hughes G.M."/>
            <person name="Lavrichenko K."/>
            <person name="Devanna P."/>
            <person name="Winkler S."/>
            <person name="Jermiin L.S."/>
            <person name="Skirmuntt E.C."/>
            <person name="Katzourakis A."/>
            <person name="Burkitt-Gray L."/>
            <person name="Ray D.A."/>
            <person name="Sullivan K.A.M."/>
            <person name="Roscito J.G."/>
            <person name="Kirilenko B.M."/>
            <person name="Davalos L.M."/>
            <person name="Corthals A.P."/>
            <person name="Power M.L."/>
            <person name="Jones G."/>
            <person name="Ransome R.D."/>
            <person name="Dechmann D.K.N."/>
            <person name="Locatelli A.G."/>
            <person name="Puechmaille S.J."/>
            <person name="Fedrigo O."/>
            <person name="Jarvis E.D."/>
            <person name="Hiller M."/>
            <person name="Vernes S.C."/>
            <person name="Myers E.W."/>
            <person name="Teeling E.C."/>
        </authorList>
    </citation>
    <scope>NUCLEOTIDE SEQUENCE [LARGE SCALE GENOMIC DNA]</scope>
    <source>
        <strain evidence="9">MPipKuh1</strain>
        <tissue evidence="9">Flight muscle</tissue>
    </source>
</reference>
<organism evidence="9 10">
    <name type="scientific">Pipistrellus kuhlii</name>
    <name type="common">Kuhl's pipistrelle</name>
    <dbReference type="NCBI Taxonomy" id="59472"/>
    <lineage>
        <taxon>Eukaryota</taxon>
        <taxon>Metazoa</taxon>
        <taxon>Chordata</taxon>
        <taxon>Craniata</taxon>
        <taxon>Vertebrata</taxon>
        <taxon>Euteleostomi</taxon>
        <taxon>Mammalia</taxon>
        <taxon>Eutheria</taxon>
        <taxon>Laurasiatheria</taxon>
        <taxon>Chiroptera</taxon>
        <taxon>Yangochiroptera</taxon>
        <taxon>Vespertilionidae</taxon>
        <taxon>Pipistrellus</taxon>
    </lineage>
</organism>
<dbReference type="CDD" id="cd00936">
    <property type="entry name" value="WEPRS_RNA"/>
    <property type="match status" value="1"/>
</dbReference>